<gene>
    <name evidence="3" type="ORF">Ctob_010339</name>
</gene>
<keyword evidence="4" id="KW-1185">Reference proteome</keyword>
<dbReference type="GO" id="GO:0005737">
    <property type="term" value="C:cytoplasm"/>
    <property type="evidence" value="ECO:0007669"/>
    <property type="project" value="UniProtKB-SubCell"/>
</dbReference>
<protein>
    <submittedName>
        <fullName evidence="3">Rwd domain-containing protein 3</fullName>
    </submittedName>
</protein>
<comment type="subcellular location">
    <subcellularLocation>
        <location evidence="1">Cytoplasm</location>
    </subcellularLocation>
</comment>
<dbReference type="PANTHER" id="PTHR15628">
    <property type="entry name" value="RWD DOMAIN-CONTAINING PROTEIN 3"/>
    <property type="match status" value="1"/>
</dbReference>
<dbReference type="Proteomes" id="UP000037460">
    <property type="component" value="Unassembled WGS sequence"/>
</dbReference>
<comment type="caution">
    <text evidence="3">The sequence shown here is derived from an EMBL/GenBank/DDBJ whole genome shotgun (WGS) entry which is preliminary data.</text>
</comment>
<dbReference type="AlphaFoldDB" id="A0A0M0JRB0"/>
<evidence type="ECO:0000313" key="4">
    <source>
        <dbReference type="Proteomes" id="UP000037460"/>
    </source>
</evidence>
<dbReference type="GO" id="GO:0033235">
    <property type="term" value="P:positive regulation of protein sumoylation"/>
    <property type="evidence" value="ECO:0007669"/>
    <property type="project" value="InterPro"/>
</dbReference>
<dbReference type="InterPro" id="IPR038840">
    <property type="entry name" value="RWDD3"/>
</dbReference>
<evidence type="ECO:0000256" key="2">
    <source>
        <dbReference type="ARBA" id="ARBA00022490"/>
    </source>
</evidence>
<sequence>MSNDEGDEADVVHEAVLTIDHMNDRAGYTRLIAKWTQQLGLGGRMFYAVGGGRQARQVVLVLHGLKDGLKAFVQRLRTENVDVNRAGKACKERQSTVVQQGAALTEPRSVLLGWETCEYSDDNALRRELNTLGLSQPVICIVSTAP</sequence>
<evidence type="ECO:0000256" key="1">
    <source>
        <dbReference type="ARBA" id="ARBA00004496"/>
    </source>
</evidence>
<keyword evidence="2" id="KW-0963">Cytoplasm</keyword>
<name>A0A0M0JRB0_9EUKA</name>
<dbReference type="PANTHER" id="PTHR15628:SF1">
    <property type="entry name" value="RWD DOMAIN-CONTAINING PROTEIN 3"/>
    <property type="match status" value="1"/>
</dbReference>
<evidence type="ECO:0000313" key="3">
    <source>
        <dbReference type="EMBL" id="KOO29136.1"/>
    </source>
</evidence>
<accession>A0A0M0JRB0</accession>
<proteinExistence type="predicted"/>
<organism evidence="3 4">
    <name type="scientific">Chrysochromulina tobinii</name>
    <dbReference type="NCBI Taxonomy" id="1460289"/>
    <lineage>
        <taxon>Eukaryota</taxon>
        <taxon>Haptista</taxon>
        <taxon>Haptophyta</taxon>
        <taxon>Prymnesiophyceae</taxon>
        <taxon>Prymnesiales</taxon>
        <taxon>Chrysochromulinaceae</taxon>
        <taxon>Chrysochromulina</taxon>
    </lineage>
</organism>
<dbReference type="EMBL" id="JWZX01002457">
    <property type="protein sequence ID" value="KOO29136.1"/>
    <property type="molecule type" value="Genomic_DNA"/>
</dbReference>
<reference evidence="4" key="1">
    <citation type="journal article" date="2015" name="PLoS Genet.">
        <title>Genome Sequence and Transcriptome Analyses of Chrysochromulina tobin: Metabolic Tools for Enhanced Algal Fitness in the Prominent Order Prymnesiales (Haptophyceae).</title>
        <authorList>
            <person name="Hovde B.T."/>
            <person name="Deodato C.R."/>
            <person name="Hunsperger H.M."/>
            <person name="Ryken S.A."/>
            <person name="Yost W."/>
            <person name="Jha R.K."/>
            <person name="Patterson J."/>
            <person name="Monnat R.J. Jr."/>
            <person name="Barlow S.B."/>
            <person name="Starkenburg S.R."/>
            <person name="Cattolico R.A."/>
        </authorList>
    </citation>
    <scope>NUCLEOTIDE SEQUENCE</scope>
    <source>
        <strain evidence="4">CCMP291</strain>
    </source>
</reference>
<dbReference type="GO" id="GO:1902073">
    <property type="term" value="P:positive regulation of hypoxia-inducible factor-1alpha signaling pathway"/>
    <property type="evidence" value="ECO:0007669"/>
    <property type="project" value="InterPro"/>
</dbReference>
<dbReference type="OrthoDB" id="167315at2759"/>